<protein>
    <submittedName>
        <fullName evidence="2">Uncharacterized protein</fullName>
    </submittedName>
</protein>
<reference evidence="2 3" key="1">
    <citation type="submission" date="2021-01" db="EMBL/GenBank/DDBJ databases">
        <title>Whole genome shotgun sequence of Actinoplanes palleronii NBRC 14916.</title>
        <authorList>
            <person name="Komaki H."/>
            <person name="Tamura T."/>
        </authorList>
    </citation>
    <scope>NUCLEOTIDE SEQUENCE [LARGE SCALE GENOMIC DNA]</scope>
    <source>
        <strain evidence="2 3">NBRC 14916</strain>
    </source>
</reference>
<feature type="compositionally biased region" description="Low complexity" evidence="1">
    <location>
        <begin position="42"/>
        <end position="87"/>
    </location>
</feature>
<evidence type="ECO:0000313" key="3">
    <source>
        <dbReference type="Proteomes" id="UP000624709"/>
    </source>
</evidence>
<dbReference type="Proteomes" id="UP000624709">
    <property type="component" value="Unassembled WGS sequence"/>
</dbReference>
<proteinExistence type="predicted"/>
<feature type="region of interest" description="Disordered" evidence="1">
    <location>
        <begin position="28"/>
        <end position="116"/>
    </location>
</feature>
<name>A0ABQ4B8X3_9ACTN</name>
<gene>
    <name evidence="2" type="ORF">Apa02nite_031550</name>
</gene>
<sequence length="116" mass="11510">MRFSTLTVSTFFAFGMPEVSPQKEAGFRFTEGDGETEGVRLGATDGAAGDTTTEGATATGGTTAAGPATEDGAAAADGAGDGAQPATVRRTATAGSQREGSVGTRPAWPGAHRRST</sequence>
<evidence type="ECO:0000313" key="2">
    <source>
        <dbReference type="EMBL" id="GIE67047.1"/>
    </source>
</evidence>
<organism evidence="2 3">
    <name type="scientific">Actinoplanes palleronii</name>
    <dbReference type="NCBI Taxonomy" id="113570"/>
    <lineage>
        <taxon>Bacteria</taxon>
        <taxon>Bacillati</taxon>
        <taxon>Actinomycetota</taxon>
        <taxon>Actinomycetes</taxon>
        <taxon>Micromonosporales</taxon>
        <taxon>Micromonosporaceae</taxon>
        <taxon>Actinoplanes</taxon>
    </lineage>
</organism>
<evidence type="ECO:0000256" key="1">
    <source>
        <dbReference type="SAM" id="MobiDB-lite"/>
    </source>
</evidence>
<comment type="caution">
    <text evidence="2">The sequence shown here is derived from an EMBL/GenBank/DDBJ whole genome shotgun (WGS) entry which is preliminary data.</text>
</comment>
<accession>A0ABQ4B8X3</accession>
<dbReference type="EMBL" id="BOMS01000043">
    <property type="protein sequence ID" value="GIE67047.1"/>
    <property type="molecule type" value="Genomic_DNA"/>
</dbReference>
<keyword evidence="3" id="KW-1185">Reference proteome</keyword>